<evidence type="ECO:0000313" key="2">
    <source>
        <dbReference type="Proteomes" id="UP000524246"/>
    </source>
</evidence>
<accession>A0A7X9FQJ0</accession>
<reference evidence="1 2" key="1">
    <citation type="journal article" date="2020" name="Biotechnol. Biofuels">
        <title>New insights from the biogas microbiome by comprehensive genome-resolved metagenomics of nearly 1600 species originating from multiple anaerobic digesters.</title>
        <authorList>
            <person name="Campanaro S."/>
            <person name="Treu L."/>
            <person name="Rodriguez-R L.M."/>
            <person name="Kovalovszki A."/>
            <person name="Ziels R.M."/>
            <person name="Maus I."/>
            <person name="Zhu X."/>
            <person name="Kougias P.G."/>
            <person name="Basile A."/>
            <person name="Luo G."/>
            <person name="Schluter A."/>
            <person name="Konstantinidis K.T."/>
            <person name="Angelidaki I."/>
        </authorList>
    </citation>
    <scope>NUCLEOTIDE SEQUENCE [LARGE SCALE GENOMIC DNA]</scope>
    <source>
        <strain evidence="1">AS27yjCOA_65</strain>
    </source>
</reference>
<evidence type="ECO:0000313" key="1">
    <source>
        <dbReference type="EMBL" id="NMC62466.1"/>
    </source>
</evidence>
<name>A0A7X9FQJ0_9DELT</name>
<protein>
    <submittedName>
        <fullName evidence="1">Uncharacterized protein</fullName>
    </submittedName>
</protein>
<gene>
    <name evidence="1" type="ORF">GYA55_04790</name>
</gene>
<proteinExistence type="predicted"/>
<sequence>MKRLVLGSMKILVIILILLFPFQTRADQALCSIANSALKDAEQIRGLKRKKEIPCKVQNIDEVKKFLLKTITEKTPTQKMEMEEFVFKTLGMLPEDFDYKKGLIDFYASQAGGYYNPEKKEFVMAAWMPCMLQTTVAVHELTHALQDQYYDLEAFTDLEKFTTDELLARSALIEGDATAVMTDYTRRLLGQKGIANDKNVDGVMLQNAIGFSVMAGNVSVPRGLQMLLFFPYTSGLRFVHQVLNRSGYKGLDSVFNRVPLSTREILHPEDYFQRKEWRGDFSMDLLLEKRGKKKEALLYRDVLGEFFISVLLQSLGENGAKAAQSAAGWKSDHLLVFSEATGKKEVFWVIEWDTVPDLKEFYASYSAGLKRRQKKASYSFDFEEEAKKLSVLFRQE</sequence>
<dbReference type="Proteomes" id="UP000524246">
    <property type="component" value="Unassembled WGS sequence"/>
</dbReference>
<dbReference type="EMBL" id="JAAZON010000202">
    <property type="protein sequence ID" value="NMC62466.1"/>
    <property type="molecule type" value="Genomic_DNA"/>
</dbReference>
<comment type="caution">
    <text evidence="1">The sequence shown here is derived from an EMBL/GenBank/DDBJ whole genome shotgun (WGS) entry which is preliminary data.</text>
</comment>
<organism evidence="1 2">
    <name type="scientific">SAR324 cluster bacterium</name>
    <dbReference type="NCBI Taxonomy" id="2024889"/>
    <lineage>
        <taxon>Bacteria</taxon>
        <taxon>Deltaproteobacteria</taxon>
        <taxon>SAR324 cluster</taxon>
    </lineage>
</organism>
<dbReference type="AlphaFoldDB" id="A0A7X9FQJ0"/>